<feature type="transmembrane region" description="Helical" evidence="5">
    <location>
        <begin position="208"/>
        <end position="234"/>
    </location>
</feature>
<evidence type="ECO:0000256" key="1">
    <source>
        <dbReference type="ARBA" id="ARBA00004141"/>
    </source>
</evidence>
<feature type="transmembrane region" description="Helical" evidence="5">
    <location>
        <begin position="274"/>
        <end position="294"/>
    </location>
</feature>
<evidence type="ECO:0000256" key="5">
    <source>
        <dbReference type="SAM" id="Phobius"/>
    </source>
</evidence>
<feature type="transmembrane region" description="Helical" evidence="5">
    <location>
        <begin position="300"/>
        <end position="322"/>
    </location>
</feature>
<reference evidence="7 8" key="1">
    <citation type="submission" date="2021-02" db="EMBL/GenBank/DDBJ databases">
        <title>Complete genome of Desulfoluna sp. strain ASN36.</title>
        <authorList>
            <person name="Takahashi A."/>
            <person name="Kojima H."/>
            <person name="Fukui M."/>
        </authorList>
    </citation>
    <scope>NUCLEOTIDE SEQUENCE [LARGE SCALE GENOMIC DNA]</scope>
    <source>
        <strain evidence="7 8">ASN36</strain>
    </source>
</reference>
<accession>A0ABN6F6W2</accession>
<dbReference type="RefSeq" id="WP_236888678.1">
    <property type="nucleotide sequence ID" value="NZ_AP024488.1"/>
</dbReference>
<feature type="transmembrane region" description="Helical" evidence="5">
    <location>
        <begin position="40"/>
        <end position="62"/>
    </location>
</feature>
<dbReference type="Gene3D" id="1.20.1250.20">
    <property type="entry name" value="MFS general substrate transporter like domains"/>
    <property type="match status" value="1"/>
</dbReference>
<dbReference type="CDD" id="cd17325">
    <property type="entry name" value="MFS_MdtG_SLC18_like"/>
    <property type="match status" value="1"/>
</dbReference>
<evidence type="ECO:0000259" key="6">
    <source>
        <dbReference type="PROSITE" id="PS50850"/>
    </source>
</evidence>
<evidence type="ECO:0000256" key="3">
    <source>
        <dbReference type="ARBA" id="ARBA00022989"/>
    </source>
</evidence>
<feature type="transmembrane region" description="Helical" evidence="5">
    <location>
        <begin position="131"/>
        <end position="150"/>
    </location>
</feature>
<dbReference type="PANTHER" id="PTHR23531">
    <property type="entry name" value="QUINOLENE RESISTANCE PROTEIN NORA"/>
    <property type="match status" value="1"/>
</dbReference>
<dbReference type="EMBL" id="AP024488">
    <property type="protein sequence ID" value="BCS97247.1"/>
    <property type="molecule type" value="Genomic_DNA"/>
</dbReference>
<dbReference type="InterPro" id="IPR001958">
    <property type="entry name" value="Tet-R_TetA/multi-R_MdtG-like"/>
</dbReference>
<dbReference type="Pfam" id="PF07690">
    <property type="entry name" value="MFS_1"/>
    <property type="match status" value="1"/>
</dbReference>
<feature type="transmembrane region" description="Helical" evidence="5">
    <location>
        <begin position="74"/>
        <end position="93"/>
    </location>
</feature>
<organism evidence="7 8">
    <name type="scientific">Desulfoluna limicola</name>
    <dbReference type="NCBI Taxonomy" id="2810562"/>
    <lineage>
        <taxon>Bacteria</taxon>
        <taxon>Pseudomonadati</taxon>
        <taxon>Thermodesulfobacteriota</taxon>
        <taxon>Desulfobacteria</taxon>
        <taxon>Desulfobacterales</taxon>
        <taxon>Desulfolunaceae</taxon>
        <taxon>Desulfoluna</taxon>
    </lineage>
</organism>
<dbReference type="Proteomes" id="UP001320148">
    <property type="component" value="Chromosome"/>
</dbReference>
<feature type="transmembrane region" description="Helical" evidence="5">
    <location>
        <begin position="162"/>
        <end position="182"/>
    </location>
</feature>
<feature type="transmembrane region" description="Helical" evidence="5">
    <location>
        <begin position="365"/>
        <end position="385"/>
    </location>
</feature>
<name>A0ABN6F6W2_9BACT</name>
<gene>
    <name evidence="7" type="ORF">DSLASN_28790</name>
</gene>
<feature type="transmembrane region" description="Helical" evidence="5">
    <location>
        <begin position="12"/>
        <end position="34"/>
    </location>
</feature>
<evidence type="ECO:0000256" key="4">
    <source>
        <dbReference type="ARBA" id="ARBA00023136"/>
    </source>
</evidence>
<dbReference type="PANTHER" id="PTHR23531:SF1">
    <property type="entry name" value="QUINOLENE RESISTANCE PROTEIN NORA"/>
    <property type="match status" value="1"/>
</dbReference>
<evidence type="ECO:0000313" key="8">
    <source>
        <dbReference type="Proteomes" id="UP001320148"/>
    </source>
</evidence>
<proteinExistence type="predicted"/>
<sequence length="397" mass="42296">MNPKEQKIFITLFMSIFSAVTGVGIVIPLLPVYARDLGASGFYISMIFGAFSISRTIFLPWFGKTSDRIGRKPFIVPGLLFYALVSLGFMVSSSVSSLIGLRFLQGIASGMIMPVAQAYVGDITPKGKEGFYMGLFSMAMFLSLSMGPFMGGFINRLYGLDAAFLGMGILAVAAFIMALIFLPPVSEEKSASTRSESVAVMGLLKDRLILALVTYRLVYTTCVGMIWCFLPLYADASFGLGSAETGTLVMMMVLAGGLLHIPMGVLADRLNRKLLVVLGGLFIVLSMFLCLEATGFYSLLAAVVVFGIGGGTSLPALSALAVEQGRETQSLGAVMSLLTMAHSLGMLVGSLIAGVTMDFLELRLAFPMGAIIMAAGLIHFTWLSLKKGHTALPPATR</sequence>
<comment type="subcellular location">
    <subcellularLocation>
        <location evidence="1">Membrane</location>
        <topology evidence="1">Multi-pass membrane protein</topology>
    </subcellularLocation>
</comment>
<dbReference type="SUPFAM" id="SSF103473">
    <property type="entry name" value="MFS general substrate transporter"/>
    <property type="match status" value="1"/>
</dbReference>
<keyword evidence="4 5" id="KW-0472">Membrane</keyword>
<feature type="transmembrane region" description="Helical" evidence="5">
    <location>
        <begin position="246"/>
        <end position="267"/>
    </location>
</feature>
<feature type="transmembrane region" description="Helical" evidence="5">
    <location>
        <begin position="334"/>
        <end position="353"/>
    </location>
</feature>
<dbReference type="PRINTS" id="PR01035">
    <property type="entry name" value="TCRTETA"/>
</dbReference>
<evidence type="ECO:0000313" key="7">
    <source>
        <dbReference type="EMBL" id="BCS97247.1"/>
    </source>
</evidence>
<keyword evidence="8" id="KW-1185">Reference proteome</keyword>
<feature type="domain" description="Major facilitator superfamily (MFS) profile" evidence="6">
    <location>
        <begin position="8"/>
        <end position="388"/>
    </location>
</feature>
<dbReference type="InterPro" id="IPR011701">
    <property type="entry name" value="MFS"/>
</dbReference>
<keyword evidence="2 5" id="KW-0812">Transmembrane</keyword>
<dbReference type="InterPro" id="IPR020846">
    <property type="entry name" value="MFS_dom"/>
</dbReference>
<dbReference type="Gene3D" id="1.20.1720.10">
    <property type="entry name" value="Multidrug resistance protein D"/>
    <property type="match status" value="1"/>
</dbReference>
<evidence type="ECO:0000256" key="2">
    <source>
        <dbReference type="ARBA" id="ARBA00022692"/>
    </source>
</evidence>
<keyword evidence="3 5" id="KW-1133">Transmembrane helix</keyword>
<protein>
    <submittedName>
        <fullName evidence="7">Tetracycline resistance MFS efflux pump</fullName>
    </submittedName>
</protein>
<dbReference type="PROSITE" id="PS50850">
    <property type="entry name" value="MFS"/>
    <property type="match status" value="1"/>
</dbReference>
<dbReference type="InterPro" id="IPR036259">
    <property type="entry name" value="MFS_trans_sf"/>
</dbReference>
<dbReference type="InterPro" id="IPR052714">
    <property type="entry name" value="MFS_Exporter"/>
</dbReference>